<dbReference type="PANTHER" id="PTHR10366:SF564">
    <property type="entry name" value="STEROL-4-ALPHA-CARBOXYLATE 3-DEHYDROGENASE, DECARBOXYLATING"/>
    <property type="match status" value="1"/>
</dbReference>
<evidence type="ECO:0000259" key="3">
    <source>
        <dbReference type="Pfam" id="PF01370"/>
    </source>
</evidence>
<protein>
    <submittedName>
        <fullName evidence="4">Epimerase</fullName>
    </submittedName>
</protein>
<dbReference type="Proteomes" id="UP000220629">
    <property type="component" value="Unassembled WGS sequence"/>
</dbReference>
<dbReference type="Gene3D" id="3.40.50.720">
    <property type="entry name" value="NAD(P)-binding Rossmann-like Domain"/>
    <property type="match status" value="1"/>
</dbReference>
<dbReference type="InterPro" id="IPR001509">
    <property type="entry name" value="Epimerase_deHydtase"/>
</dbReference>
<dbReference type="SUPFAM" id="SSF51735">
    <property type="entry name" value="NAD(P)-binding Rossmann-fold domains"/>
    <property type="match status" value="1"/>
</dbReference>
<reference evidence="5" key="1">
    <citation type="submission" date="2017-09" db="EMBL/GenBank/DDBJ databases">
        <title>FDA dAtabase for Regulatory Grade micrObial Sequences (FDA-ARGOS): Supporting development and validation of Infectious Disease Dx tests.</title>
        <authorList>
            <person name="Minogue T."/>
            <person name="Wolcott M."/>
            <person name="Wasieloski L."/>
            <person name="Aguilar W."/>
            <person name="Moore D."/>
            <person name="Tallon L."/>
            <person name="Sadzewicz L."/>
            <person name="Ott S."/>
            <person name="Zhao X."/>
            <person name="Nagaraj S."/>
            <person name="Vavikolanu K."/>
            <person name="Aluvathingal J."/>
            <person name="Nadendla S."/>
            <person name="Sichtig H."/>
        </authorList>
    </citation>
    <scope>NUCLEOTIDE SEQUENCE [LARGE SCALE GENOMIC DNA]</scope>
    <source>
        <strain evidence="5">FDAARGOS_390</strain>
    </source>
</reference>
<name>A0A2A7S4C0_BURGA</name>
<dbReference type="GO" id="GO:0016616">
    <property type="term" value="F:oxidoreductase activity, acting on the CH-OH group of donors, NAD or NADP as acceptor"/>
    <property type="evidence" value="ECO:0007669"/>
    <property type="project" value="TreeGrafter"/>
</dbReference>
<comment type="caution">
    <text evidence="4">The sequence shown here is derived from an EMBL/GenBank/DDBJ whole genome shotgun (WGS) entry which is preliminary data.</text>
</comment>
<dbReference type="Pfam" id="PF01370">
    <property type="entry name" value="Epimerase"/>
    <property type="match status" value="1"/>
</dbReference>
<dbReference type="PANTHER" id="PTHR10366">
    <property type="entry name" value="NAD DEPENDENT EPIMERASE/DEHYDRATASE"/>
    <property type="match status" value="1"/>
</dbReference>
<evidence type="ECO:0000256" key="1">
    <source>
        <dbReference type="ARBA" id="ARBA00023002"/>
    </source>
</evidence>
<gene>
    <name evidence="4" type="ORF">CRM94_27060</name>
</gene>
<evidence type="ECO:0000313" key="5">
    <source>
        <dbReference type="Proteomes" id="UP000220629"/>
    </source>
</evidence>
<evidence type="ECO:0000313" key="4">
    <source>
        <dbReference type="EMBL" id="PEH38090.1"/>
    </source>
</evidence>
<dbReference type="AlphaFoldDB" id="A0A2A7S4C0"/>
<dbReference type="EMBL" id="PDDY01000004">
    <property type="protein sequence ID" value="PEH38090.1"/>
    <property type="molecule type" value="Genomic_DNA"/>
</dbReference>
<dbReference type="InterPro" id="IPR050425">
    <property type="entry name" value="NAD(P)_dehydrat-like"/>
</dbReference>
<dbReference type="FunFam" id="3.40.50.720:FF:000336">
    <property type="entry name" value="Aldehyde reductase"/>
    <property type="match status" value="1"/>
</dbReference>
<comment type="similarity">
    <text evidence="2">Belongs to the NAD(P)-dependent epimerase/dehydratase family. Dihydroflavonol-4-reductase subfamily.</text>
</comment>
<evidence type="ECO:0000256" key="2">
    <source>
        <dbReference type="ARBA" id="ARBA00023445"/>
    </source>
</evidence>
<accession>A0A2A7S4C0</accession>
<organism evidence="4 5">
    <name type="scientific">Burkholderia gladioli</name>
    <name type="common">Pseudomonas marginata</name>
    <name type="synonym">Phytomonas marginata</name>
    <dbReference type="NCBI Taxonomy" id="28095"/>
    <lineage>
        <taxon>Bacteria</taxon>
        <taxon>Pseudomonadati</taxon>
        <taxon>Pseudomonadota</taxon>
        <taxon>Betaproteobacteria</taxon>
        <taxon>Burkholderiales</taxon>
        <taxon>Burkholderiaceae</taxon>
        <taxon>Burkholderia</taxon>
    </lineage>
</organism>
<proteinExistence type="inferred from homology"/>
<keyword evidence="1" id="KW-0560">Oxidoreductase</keyword>
<sequence length="344" mass="37146">MNRVLVTGGSGFLGAHAIVQLLREGYRVRATIRDPDRASMVRAMIAAGGAQTDEGLEFAVTDLMRDEGWAEAMRECEYVLHIASPFPGGPPRDEDELVRPARDGSLRVLRAAREAGVKRVVLTSSFAAIGYGHGTREVIYTERDWTDLAGPDVTPYIRSKTLAERAAWDFIETEGGALELAVVNPVGIFGPVLGADYSSSIGLLKALLDGAMPAVPRLAFGVVDVRDAADLHLRAMRDPRANGQRFIAVSGPVLSLHEVAGILRRRLGAAAGRVPRHRLPDLAVRALGVVSPAMRAMAPQLGVVRRASGDKAREWLGWTPRPAQEALVASAESLIRFDLLKRRA</sequence>
<dbReference type="CDD" id="cd05227">
    <property type="entry name" value="AR_SDR_e"/>
    <property type="match status" value="1"/>
</dbReference>
<dbReference type="InterPro" id="IPR036291">
    <property type="entry name" value="NAD(P)-bd_dom_sf"/>
</dbReference>
<dbReference type="RefSeq" id="WP_098153910.1">
    <property type="nucleotide sequence ID" value="NZ_CADEWX010000002.1"/>
</dbReference>
<feature type="domain" description="NAD-dependent epimerase/dehydratase" evidence="3">
    <location>
        <begin position="4"/>
        <end position="243"/>
    </location>
</feature>